<sequence>MSAIHPLGFLSSQSRTASGNYGLRDIIMALQWIQNNIYAFSGDSNRITLMGHGSGAAAVSLLVTSPLTKGLFHKAILQSGTALCSWSVQENARQALRNLSAQVGCSTNECDDNIMSCLRKQSAELMFFPVLFAPVVDGDFIPNPVLPASPDEIYRSKEYNYVPMMVGETTHEALQLTFDANSVDGNVYSDLLVSDLLKSLMDDGRIVDDVWESVKETYFRDVEFSRAVEVVPPFVEGCQFRIFLGDITVSSCVDQLLRAHVKSPIYYYVYGFRKYTSAERTFLYKTEKLLHTATDTDLRSYFQGAAFHGDDLSQLFTLRGSGNFPPPPPITDFNFTASMLCLFTSFITLDDFSQLDSWNCRNPFDTIDHLFFVSRNGTTDKFRLPGLQTAEWPPFDRVKQRYLHLNSAFSLRTKYRHREKAVLENLLRVSERTLELRSEIVSAKEPYFTVMWIMVVVCAVLLLAVICLLVGRLRTCGNRMMSYVREFQLREVKEVVSEEVTHG</sequence>
<dbReference type="EMBL" id="JH431094">
    <property type="status" value="NOT_ANNOTATED_CDS"/>
    <property type="molecule type" value="Genomic_DNA"/>
</dbReference>
<dbReference type="PhylomeDB" id="T1JJT3"/>
<evidence type="ECO:0000256" key="2">
    <source>
        <dbReference type="ARBA" id="ARBA00023180"/>
    </source>
</evidence>
<dbReference type="Proteomes" id="UP000014500">
    <property type="component" value="Unassembled WGS sequence"/>
</dbReference>
<dbReference type="SUPFAM" id="SSF53474">
    <property type="entry name" value="alpha/beta-Hydrolases"/>
    <property type="match status" value="1"/>
</dbReference>
<accession>T1JJT3</accession>
<reference evidence="6" key="1">
    <citation type="submission" date="2011-05" db="EMBL/GenBank/DDBJ databases">
        <authorList>
            <person name="Richards S.R."/>
            <person name="Qu J."/>
            <person name="Jiang H."/>
            <person name="Jhangiani S.N."/>
            <person name="Agravi P."/>
            <person name="Goodspeed R."/>
            <person name="Gross S."/>
            <person name="Mandapat C."/>
            <person name="Jackson L."/>
            <person name="Mathew T."/>
            <person name="Pu L."/>
            <person name="Thornton R."/>
            <person name="Saada N."/>
            <person name="Wilczek-Boney K.B."/>
            <person name="Lee S."/>
            <person name="Kovar C."/>
            <person name="Wu Y."/>
            <person name="Scherer S.E."/>
            <person name="Worley K.C."/>
            <person name="Muzny D.M."/>
            <person name="Gibbs R."/>
        </authorList>
    </citation>
    <scope>NUCLEOTIDE SEQUENCE</scope>
    <source>
        <strain evidence="6">Brora</strain>
    </source>
</reference>
<dbReference type="Pfam" id="PF00135">
    <property type="entry name" value="COesterase"/>
    <property type="match status" value="1"/>
</dbReference>
<dbReference type="STRING" id="126957.T1JJT3"/>
<keyword evidence="3" id="KW-1133">Transmembrane helix</keyword>
<feature type="transmembrane region" description="Helical" evidence="3">
    <location>
        <begin position="447"/>
        <end position="471"/>
    </location>
</feature>
<keyword evidence="3" id="KW-0812">Transmembrane</keyword>
<evidence type="ECO:0000256" key="3">
    <source>
        <dbReference type="SAM" id="Phobius"/>
    </source>
</evidence>
<dbReference type="EnsemblMetazoa" id="SMAR014113-RA">
    <property type="protein sequence ID" value="SMAR014113-PA"/>
    <property type="gene ID" value="SMAR014113"/>
</dbReference>
<evidence type="ECO:0000256" key="1">
    <source>
        <dbReference type="ARBA" id="ARBA00005964"/>
    </source>
</evidence>
<protein>
    <recommendedName>
        <fullName evidence="4">Carboxylesterase type B domain-containing protein</fullName>
    </recommendedName>
</protein>
<dbReference type="InterPro" id="IPR029058">
    <property type="entry name" value="AB_hydrolase_fold"/>
</dbReference>
<reference evidence="5" key="2">
    <citation type="submission" date="2015-02" db="UniProtKB">
        <authorList>
            <consortium name="EnsemblMetazoa"/>
        </authorList>
    </citation>
    <scope>IDENTIFICATION</scope>
</reference>
<dbReference type="AlphaFoldDB" id="T1JJT3"/>
<keyword evidence="6" id="KW-1185">Reference proteome</keyword>
<evidence type="ECO:0000259" key="4">
    <source>
        <dbReference type="Pfam" id="PF00135"/>
    </source>
</evidence>
<keyword evidence="2" id="KW-0325">Glycoprotein</keyword>
<feature type="domain" description="Carboxylesterase type B" evidence="4">
    <location>
        <begin position="6"/>
        <end position="419"/>
    </location>
</feature>
<dbReference type="InterPro" id="IPR002018">
    <property type="entry name" value="CarbesteraseB"/>
</dbReference>
<keyword evidence="3" id="KW-0472">Membrane</keyword>
<dbReference type="InterPro" id="IPR051093">
    <property type="entry name" value="Neuroligin/BSAL"/>
</dbReference>
<evidence type="ECO:0000313" key="5">
    <source>
        <dbReference type="EnsemblMetazoa" id="SMAR014113-PA"/>
    </source>
</evidence>
<dbReference type="Gene3D" id="3.40.50.1820">
    <property type="entry name" value="alpha/beta hydrolase"/>
    <property type="match status" value="1"/>
</dbReference>
<name>T1JJT3_STRMM</name>
<dbReference type="HOGENOM" id="CLU_542216_0_0_1"/>
<dbReference type="eggNOG" id="KOG1516">
    <property type="taxonomic scope" value="Eukaryota"/>
</dbReference>
<proteinExistence type="inferred from homology"/>
<dbReference type="PANTHER" id="PTHR43903">
    <property type="entry name" value="NEUROLIGIN"/>
    <property type="match status" value="1"/>
</dbReference>
<comment type="similarity">
    <text evidence="1">Belongs to the type-B carboxylesterase/lipase family.</text>
</comment>
<evidence type="ECO:0000313" key="6">
    <source>
        <dbReference type="Proteomes" id="UP000014500"/>
    </source>
</evidence>
<organism evidence="5 6">
    <name type="scientific">Strigamia maritima</name>
    <name type="common">European centipede</name>
    <name type="synonym">Geophilus maritimus</name>
    <dbReference type="NCBI Taxonomy" id="126957"/>
    <lineage>
        <taxon>Eukaryota</taxon>
        <taxon>Metazoa</taxon>
        <taxon>Ecdysozoa</taxon>
        <taxon>Arthropoda</taxon>
        <taxon>Myriapoda</taxon>
        <taxon>Chilopoda</taxon>
        <taxon>Pleurostigmophora</taxon>
        <taxon>Geophilomorpha</taxon>
        <taxon>Linotaeniidae</taxon>
        <taxon>Strigamia</taxon>
    </lineage>
</organism>